<dbReference type="InterPro" id="IPR032710">
    <property type="entry name" value="NTF2-like_dom_sf"/>
</dbReference>
<dbReference type="PANTHER" id="PTHR33747">
    <property type="entry name" value="UPF0225 PROTEIN SCO1677"/>
    <property type="match status" value="1"/>
</dbReference>
<dbReference type="InterPro" id="IPR048469">
    <property type="entry name" value="YchJ-like_M"/>
</dbReference>
<dbReference type="Pfam" id="PF02810">
    <property type="entry name" value="SEC-C"/>
    <property type="match status" value="1"/>
</dbReference>
<comment type="similarity">
    <text evidence="1 2">Belongs to the UPF0225 family.</text>
</comment>
<evidence type="ECO:0000313" key="4">
    <source>
        <dbReference type="EMBL" id="MEF7614458.1"/>
    </source>
</evidence>
<protein>
    <recommendedName>
        <fullName evidence="2">UPF0225 protein V4F39_11110</fullName>
    </recommendedName>
</protein>
<evidence type="ECO:0000313" key="5">
    <source>
        <dbReference type="Proteomes" id="UP001336250"/>
    </source>
</evidence>
<sequence>MNPRPDSPCPCASGLPLARCCGRWHAGPEHLQAPTAQALMRSRYSAFVLEDAAYLLATWHPDTRPAAIDFEPGLRWLGLEVRHHAMAGEHRAVVEFVARSKLGGRAHRLHETSRFVREDGRWFYVDGEVD</sequence>
<dbReference type="Proteomes" id="UP001336250">
    <property type="component" value="Unassembled WGS sequence"/>
</dbReference>
<feature type="domain" description="YchJ-like middle NTF2-like" evidence="3">
    <location>
        <begin position="35"/>
        <end position="127"/>
    </location>
</feature>
<comment type="caution">
    <text evidence="4">The sequence shown here is derived from an EMBL/GenBank/DDBJ whole genome shotgun (WGS) entry which is preliminary data.</text>
</comment>
<keyword evidence="5" id="KW-1185">Reference proteome</keyword>
<dbReference type="HAMAP" id="MF_00612">
    <property type="entry name" value="UPF0225"/>
    <property type="match status" value="1"/>
</dbReference>
<reference evidence="4 5" key="1">
    <citation type="submission" date="2024-02" db="EMBL/GenBank/DDBJ databases">
        <title>Genome sequence of Aquincola sp. MAHUQ-54.</title>
        <authorList>
            <person name="Huq M.A."/>
        </authorList>
    </citation>
    <scope>NUCLEOTIDE SEQUENCE [LARGE SCALE GENOMIC DNA]</scope>
    <source>
        <strain evidence="4 5">MAHUQ-54</strain>
    </source>
</reference>
<dbReference type="RefSeq" id="WP_332289442.1">
    <property type="nucleotide sequence ID" value="NZ_JAZIBG010000025.1"/>
</dbReference>
<organism evidence="4 5">
    <name type="scientific">Aquincola agrisoli</name>
    <dbReference type="NCBI Taxonomy" id="3119538"/>
    <lineage>
        <taxon>Bacteria</taxon>
        <taxon>Pseudomonadati</taxon>
        <taxon>Pseudomonadota</taxon>
        <taxon>Betaproteobacteria</taxon>
        <taxon>Burkholderiales</taxon>
        <taxon>Sphaerotilaceae</taxon>
        <taxon>Aquincola</taxon>
    </lineage>
</organism>
<name>A0AAW9Q369_9BURK</name>
<evidence type="ECO:0000259" key="3">
    <source>
        <dbReference type="Pfam" id="PF17775"/>
    </source>
</evidence>
<proteinExistence type="inferred from homology"/>
<accession>A0AAW9Q369</accession>
<gene>
    <name evidence="4" type="ORF">V4F39_11110</name>
</gene>
<dbReference type="AlphaFoldDB" id="A0AAW9Q369"/>
<evidence type="ECO:0000256" key="2">
    <source>
        <dbReference type="HAMAP-Rule" id="MF_00612"/>
    </source>
</evidence>
<dbReference type="Pfam" id="PF17775">
    <property type="entry name" value="YchJ_M-like"/>
    <property type="match status" value="1"/>
</dbReference>
<dbReference type="InterPro" id="IPR023006">
    <property type="entry name" value="YchJ-like"/>
</dbReference>
<dbReference type="Gene3D" id="3.10.450.50">
    <property type="match status" value="1"/>
</dbReference>
<dbReference type="InterPro" id="IPR004027">
    <property type="entry name" value="SEC_C_motif"/>
</dbReference>
<dbReference type="SUPFAM" id="SSF54427">
    <property type="entry name" value="NTF2-like"/>
    <property type="match status" value="1"/>
</dbReference>
<dbReference type="EMBL" id="JAZIBG010000025">
    <property type="protein sequence ID" value="MEF7614458.1"/>
    <property type="molecule type" value="Genomic_DNA"/>
</dbReference>
<dbReference type="PANTHER" id="PTHR33747:SF1">
    <property type="entry name" value="ADENYLATE CYCLASE-ASSOCIATED CAP C-TERMINAL DOMAIN-CONTAINING PROTEIN"/>
    <property type="match status" value="1"/>
</dbReference>
<evidence type="ECO:0000256" key="1">
    <source>
        <dbReference type="ARBA" id="ARBA00010839"/>
    </source>
</evidence>